<keyword evidence="2" id="KW-1185">Reference proteome</keyword>
<evidence type="ECO:0000313" key="1">
    <source>
        <dbReference type="EMBL" id="MBG6093404.1"/>
    </source>
</evidence>
<reference evidence="1" key="1">
    <citation type="submission" date="2020-11" db="EMBL/GenBank/DDBJ databases">
        <title>Sequencing the genomes of 1000 actinobacteria strains.</title>
        <authorList>
            <person name="Klenk H.-P."/>
        </authorList>
    </citation>
    <scope>NUCLEOTIDE SEQUENCE</scope>
    <source>
        <strain evidence="1">DSM 43175</strain>
    </source>
</reference>
<gene>
    <name evidence="1" type="ORF">IW256_007517</name>
</gene>
<dbReference type="EMBL" id="JADOUA010000001">
    <property type="protein sequence ID" value="MBG6093404.1"/>
    <property type="molecule type" value="Genomic_DNA"/>
</dbReference>
<dbReference type="Proteomes" id="UP000614047">
    <property type="component" value="Unassembled WGS sequence"/>
</dbReference>
<organism evidence="1 2">
    <name type="scientific">Actinomadura viridis</name>
    <dbReference type="NCBI Taxonomy" id="58110"/>
    <lineage>
        <taxon>Bacteria</taxon>
        <taxon>Bacillati</taxon>
        <taxon>Actinomycetota</taxon>
        <taxon>Actinomycetes</taxon>
        <taxon>Streptosporangiales</taxon>
        <taxon>Thermomonosporaceae</taxon>
        <taxon>Actinomadura</taxon>
    </lineage>
</organism>
<sequence length="87" mass="9576">MTIRNNTAEQPDGDEYQRFARYRQELAQAGEANEIALVSAILGDQDATMAQSAVVVGHLDRRANELLTGPRFPGWADSMAPLIAHHE</sequence>
<comment type="caution">
    <text evidence="1">The sequence shown here is derived from an EMBL/GenBank/DDBJ whole genome shotgun (WGS) entry which is preliminary data.</text>
</comment>
<dbReference type="RefSeq" id="WP_197015471.1">
    <property type="nucleotide sequence ID" value="NZ_BAABES010000015.1"/>
</dbReference>
<evidence type="ECO:0000313" key="2">
    <source>
        <dbReference type="Proteomes" id="UP000614047"/>
    </source>
</evidence>
<protein>
    <submittedName>
        <fullName evidence="1">Uncharacterized protein</fullName>
    </submittedName>
</protein>
<proteinExistence type="predicted"/>
<accession>A0A931DLG7</accession>
<dbReference type="AlphaFoldDB" id="A0A931DLG7"/>
<name>A0A931DLG7_9ACTN</name>